<comment type="caution">
    <text evidence="2">The sequence shown here is derived from an EMBL/GenBank/DDBJ whole genome shotgun (WGS) entry which is preliminary data.</text>
</comment>
<dbReference type="Proteomes" id="UP000242519">
    <property type="component" value="Unassembled WGS sequence"/>
</dbReference>
<keyword evidence="3" id="KW-1185">Reference proteome</keyword>
<gene>
    <name evidence="2" type="ORF">B2J93_8040</name>
</gene>
<evidence type="ECO:0000313" key="2">
    <source>
        <dbReference type="EMBL" id="OWP05298.1"/>
    </source>
</evidence>
<dbReference type="EMBL" id="MZNU01000076">
    <property type="protein sequence ID" value="OWP05298.1"/>
    <property type="molecule type" value="Genomic_DNA"/>
</dbReference>
<evidence type="ECO:0000313" key="3">
    <source>
        <dbReference type="Proteomes" id="UP000242519"/>
    </source>
</evidence>
<feature type="region of interest" description="Disordered" evidence="1">
    <location>
        <begin position="37"/>
        <end position="67"/>
    </location>
</feature>
<organism evidence="2 3">
    <name type="scientific">Diplocarpon coronariae</name>
    <dbReference type="NCBI Taxonomy" id="2795749"/>
    <lineage>
        <taxon>Eukaryota</taxon>
        <taxon>Fungi</taxon>
        <taxon>Dikarya</taxon>
        <taxon>Ascomycota</taxon>
        <taxon>Pezizomycotina</taxon>
        <taxon>Leotiomycetes</taxon>
        <taxon>Helotiales</taxon>
        <taxon>Drepanopezizaceae</taxon>
        <taxon>Diplocarpon</taxon>
    </lineage>
</organism>
<dbReference type="AlphaFoldDB" id="A0A218ZBB2"/>
<reference evidence="2 3" key="1">
    <citation type="submission" date="2017-04" db="EMBL/GenBank/DDBJ databases">
        <title>Draft genome sequence of Marssonina coronaria NL1: causal agent of apple blotch.</title>
        <authorList>
            <person name="Cheng Q."/>
        </authorList>
    </citation>
    <scope>NUCLEOTIDE SEQUENCE [LARGE SCALE GENOMIC DNA]</scope>
    <source>
        <strain evidence="2 3">NL1</strain>
    </source>
</reference>
<name>A0A218ZBB2_9HELO</name>
<feature type="compositionally biased region" description="Low complexity" evidence="1">
    <location>
        <begin position="47"/>
        <end position="60"/>
    </location>
</feature>
<accession>A0A218ZBB2</accession>
<proteinExistence type="predicted"/>
<dbReference type="OrthoDB" id="3482159at2759"/>
<protein>
    <submittedName>
        <fullName evidence="2">Uncharacterized protein</fullName>
    </submittedName>
</protein>
<sequence length="405" mass="45509">MLEHQDGGVSSQGPPGKFAFQPAIECPYTVVNIRSPASGRMDGSNDALSPAAMAPASSSLGVPPQDFMSLRIPSPGRSEASFPGSLRSTMSANLRRHKSDKSTHVRFQDTHPFVPGKIRHKQPGEVNRRNFTQYVYSHTNTDFRITHHFLCEKDDIEKPVYYYHDVGGYTRLDKDHRLTLHLGNHSGTPILGAMWHGSSGMHFAVGTLFMDLKDLHDESVRTIQRQYCEYLKPISSAPTRWHMDFFFGGGAGEGPRKTYRWQVVHLAEAIPHFRHGKLELREKDGFEVDGEGKRTEKTKLLAACRNVDDLSTNLWVRHAGEEMGNELARIKWRTWVLLTWGGMRDRMAGPHNTGTPHQTVGFTKSIRTVRTPGGIIPSSGHTIGRCFSPPQSKEIKEIKLNAEEY</sequence>
<evidence type="ECO:0000256" key="1">
    <source>
        <dbReference type="SAM" id="MobiDB-lite"/>
    </source>
</evidence>
<dbReference type="InParanoid" id="A0A218ZBB2"/>